<reference evidence="2" key="2">
    <citation type="submission" date="2025-08" db="UniProtKB">
        <authorList>
            <consortium name="RefSeq"/>
        </authorList>
    </citation>
    <scope>IDENTIFICATION</scope>
    <source>
        <tissue evidence="2">Leaf</tissue>
    </source>
</reference>
<evidence type="ECO:0000313" key="1">
    <source>
        <dbReference type="Proteomes" id="UP000790787"/>
    </source>
</evidence>
<name>A0AC58RUP3_TOBAC</name>
<organism evidence="1 2">
    <name type="scientific">Nicotiana tabacum</name>
    <name type="common">Common tobacco</name>
    <dbReference type="NCBI Taxonomy" id="4097"/>
    <lineage>
        <taxon>Eukaryota</taxon>
        <taxon>Viridiplantae</taxon>
        <taxon>Streptophyta</taxon>
        <taxon>Embryophyta</taxon>
        <taxon>Tracheophyta</taxon>
        <taxon>Spermatophyta</taxon>
        <taxon>Magnoliopsida</taxon>
        <taxon>eudicotyledons</taxon>
        <taxon>Gunneridae</taxon>
        <taxon>Pentapetalae</taxon>
        <taxon>asterids</taxon>
        <taxon>lamiids</taxon>
        <taxon>Solanales</taxon>
        <taxon>Solanaceae</taxon>
        <taxon>Nicotianoideae</taxon>
        <taxon>Nicotianeae</taxon>
        <taxon>Nicotiana</taxon>
    </lineage>
</organism>
<dbReference type="RefSeq" id="XP_075076389.1">
    <property type="nucleotide sequence ID" value="XM_075220288.1"/>
</dbReference>
<reference evidence="1" key="1">
    <citation type="journal article" date="2014" name="Nat. Commun.">
        <title>The tobacco genome sequence and its comparison with those of tomato and potato.</title>
        <authorList>
            <person name="Sierro N."/>
            <person name="Battey J.N."/>
            <person name="Ouadi S."/>
            <person name="Bakaher N."/>
            <person name="Bovet L."/>
            <person name="Willig A."/>
            <person name="Goepfert S."/>
            <person name="Peitsch M.C."/>
            <person name="Ivanov N.V."/>
        </authorList>
    </citation>
    <scope>NUCLEOTIDE SEQUENCE [LARGE SCALE GENOMIC DNA]</scope>
</reference>
<accession>A0AC58RUP3</accession>
<protein>
    <submittedName>
        <fullName evidence="2">Uncharacterized protein LOC142163038</fullName>
    </submittedName>
</protein>
<dbReference type="Proteomes" id="UP000790787">
    <property type="component" value="Chromosome 8"/>
</dbReference>
<evidence type="ECO:0000313" key="2">
    <source>
        <dbReference type="RefSeq" id="XP_075076389.1"/>
    </source>
</evidence>
<proteinExistence type="predicted"/>
<keyword evidence="1" id="KW-1185">Reference proteome</keyword>
<gene>
    <name evidence="2" type="primary">LOC142163038</name>
</gene>
<sequence>MSPTTNVNILLTWRDLFPFVIWNLWMNRNRNNQNSTNRVMSSMTAINHAVEYKLMTDRESNHTKKIPIHIRWHKPPAGWYKLNIDVSFNVNKVCCGMGGVVRNCKDDWVVGYQDYSRAISPLHAEFLALRQGLQVVMQMNLTPVEVEIDSTGVIKYLKNGCPTYDALIYNCSLLLSGMGKPGIMHNFREGNKVAHLLAKKEINQSNMNHLVYLAVPPPLFETKVWADKDGDSSLKLVVDNACRMLAELGNRNALEGITVACNSMEQL</sequence>